<gene>
    <name evidence="1" type="ORF">SAMN05444411_10475</name>
</gene>
<evidence type="ECO:0000313" key="1">
    <source>
        <dbReference type="EMBL" id="SDX26727.1"/>
    </source>
</evidence>
<keyword evidence="2" id="KW-1185">Reference proteome</keyword>
<dbReference type="InterPro" id="IPR015037">
    <property type="entry name" value="DUF1919"/>
</dbReference>
<accession>A0A1H3AAH9</accession>
<evidence type="ECO:0000313" key="2">
    <source>
        <dbReference type="Proteomes" id="UP000199595"/>
    </source>
</evidence>
<protein>
    <submittedName>
        <fullName evidence="1">Uncharacterized protein, DUF1919 family</fullName>
    </submittedName>
</protein>
<dbReference type="InterPro" id="IPR037226">
    <property type="entry name" value="CAC2185-like_sf"/>
</dbReference>
<dbReference type="AlphaFoldDB" id="A0A1H3AAH9"/>
<dbReference type="Proteomes" id="UP000199595">
    <property type="component" value="Unassembled WGS sequence"/>
</dbReference>
<dbReference type="OrthoDB" id="6636518at2"/>
<dbReference type="SUPFAM" id="SSF142795">
    <property type="entry name" value="CAC2185-like"/>
    <property type="match status" value="1"/>
</dbReference>
<proteinExistence type="predicted"/>
<dbReference type="EMBL" id="FNNJ01000004">
    <property type="protein sequence ID" value="SDX26727.1"/>
    <property type="molecule type" value="Genomic_DNA"/>
</dbReference>
<dbReference type="RefSeq" id="WP_090122854.1">
    <property type="nucleotide sequence ID" value="NZ_FNNJ01000004.1"/>
</dbReference>
<name>A0A1H3AAH9_9FLAO</name>
<organism evidence="1 2">
    <name type="scientific">Lutibacter oricola</name>
    <dbReference type="NCBI Taxonomy" id="762486"/>
    <lineage>
        <taxon>Bacteria</taxon>
        <taxon>Pseudomonadati</taxon>
        <taxon>Bacteroidota</taxon>
        <taxon>Flavobacteriia</taxon>
        <taxon>Flavobacteriales</taxon>
        <taxon>Flavobacteriaceae</taxon>
        <taxon>Lutibacter</taxon>
    </lineage>
</organism>
<dbReference type="STRING" id="762486.SAMN05444411_10475"/>
<sequence length="225" mass="27422">MRNNIFRKLVVFIRRKYRVFNKKKYSKRDIELLKDKKFVIVCDNCWAGSIYQWLERPYNSPFISIGFYGDCYIKLLSNFDHYMSLPLNFVTESKYKNRNITYPLALLGDIELHFTHYKTEEEAQTKWTRRTARMLSETTNKDDYIFMMSDAWYAKEHNFADFGKLPYKNKLSFSNHKFEHLNLENHYEVLEIDKNFKDRVPNGVKLFKIMFIYMDFYKWMAKQLS</sequence>
<reference evidence="1 2" key="1">
    <citation type="submission" date="2016-10" db="EMBL/GenBank/DDBJ databases">
        <authorList>
            <person name="de Groot N.N."/>
        </authorList>
    </citation>
    <scope>NUCLEOTIDE SEQUENCE [LARGE SCALE GENOMIC DNA]</scope>
    <source>
        <strain evidence="1 2">DSM 24956</strain>
    </source>
</reference>
<dbReference type="Pfam" id="PF08942">
    <property type="entry name" value="DUF1919"/>
    <property type="match status" value="1"/>
</dbReference>